<accession>A0ACB9HFD3</accession>
<evidence type="ECO:0000313" key="2">
    <source>
        <dbReference type="Proteomes" id="UP001056120"/>
    </source>
</evidence>
<reference evidence="1 2" key="2">
    <citation type="journal article" date="2022" name="Mol. Ecol. Resour.">
        <title>The genomes of chicory, endive, great burdock and yacon provide insights into Asteraceae paleo-polyploidization history and plant inulin production.</title>
        <authorList>
            <person name="Fan W."/>
            <person name="Wang S."/>
            <person name="Wang H."/>
            <person name="Wang A."/>
            <person name="Jiang F."/>
            <person name="Liu H."/>
            <person name="Zhao H."/>
            <person name="Xu D."/>
            <person name="Zhang Y."/>
        </authorList>
    </citation>
    <scope>NUCLEOTIDE SEQUENCE [LARGE SCALE GENOMIC DNA]</scope>
    <source>
        <strain evidence="2">cv. Yunnan</strain>
        <tissue evidence="1">Leaves</tissue>
    </source>
</reference>
<evidence type="ECO:0000313" key="1">
    <source>
        <dbReference type="EMBL" id="KAI3793960.1"/>
    </source>
</evidence>
<sequence length="194" mass="20835">MATVCASPSISCCPVIKPHKNPNTLFPASVSSSTVSCSLPIRLRLAHRCISIPNSYPNSSVFHNRMTNLKKIRSSVAEEETVIPEQEEEESSSSQGEVEATVAVPISRSDMLTMFFKAEGTMSEAAIPAVTSALEVTEDVSNLRVQVLEGIASVELKKKTTVQATGVASNLVEILQSSGFKLQTLSLSFDDDTN</sequence>
<comment type="caution">
    <text evidence="1">The sequence shown here is derived from an EMBL/GenBank/DDBJ whole genome shotgun (WGS) entry which is preliminary data.</text>
</comment>
<protein>
    <submittedName>
        <fullName evidence="1">Uncharacterized protein</fullName>
    </submittedName>
</protein>
<proteinExistence type="predicted"/>
<organism evidence="1 2">
    <name type="scientific">Smallanthus sonchifolius</name>
    <dbReference type="NCBI Taxonomy" id="185202"/>
    <lineage>
        <taxon>Eukaryota</taxon>
        <taxon>Viridiplantae</taxon>
        <taxon>Streptophyta</taxon>
        <taxon>Embryophyta</taxon>
        <taxon>Tracheophyta</taxon>
        <taxon>Spermatophyta</taxon>
        <taxon>Magnoliopsida</taxon>
        <taxon>eudicotyledons</taxon>
        <taxon>Gunneridae</taxon>
        <taxon>Pentapetalae</taxon>
        <taxon>asterids</taxon>
        <taxon>campanulids</taxon>
        <taxon>Asterales</taxon>
        <taxon>Asteraceae</taxon>
        <taxon>Asteroideae</taxon>
        <taxon>Heliantheae alliance</taxon>
        <taxon>Millerieae</taxon>
        <taxon>Smallanthus</taxon>
    </lineage>
</organism>
<dbReference type="Proteomes" id="UP001056120">
    <property type="component" value="Linkage Group LG12"/>
</dbReference>
<name>A0ACB9HFD3_9ASTR</name>
<dbReference type="EMBL" id="CM042029">
    <property type="protein sequence ID" value="KAI3793960.1"/>
    <property type="molecule type" value="Genomic_DNA"/>
</dbReference>
<gene>
    <name evidence="1" type="ORF">L1987_36584</name>
</gene>
<reference evidence="2" key="1">
    <citation type="journal article" date="2022" name="Mol. Ecol. Resour.">
        <title>The genomes of chicory, endive, great burdock and yacon provide insights into Asteraceae palaeo-polyploidization history and plant inulin production.</title>
        <authorList>
            <person name="Fan W."/>
            <person name="Wang S."/>
            <person name="Wang H."/>
            <person name="Wang A."/>
            <person name="Jiang F."/>
            <person name="Liu H."/>
            <person name="Zhao H."/>
            <person name="Xu D."/>
            <person name="Zhang Y."/>
        </authorList>
    </citation>
    <scope>NUCLEOTIDE SEQUENCE [LARGE SCALE GENOMIC DNA]</scope>
    <source>
        <strain evidence="2">cv. Yunnan</strain>
    </source>
</reference>
<keyword evidence="2" id="KW-1185">Reference proteome</keyword>